<dbReference type="EMBL" id="QNUX01000015">
    <property type="protein sequence ID" value="RBN49291.1"/>
    <property type="molecule type" value="Genomic_DNA"/>
</dbReference>
<evidence type="ECO:0000256" key="1">
    <source>
        <dbReference type="SAM" id="SignalP"/>
    </source>
</evidence>
<evidence type="ECO:0000313" key="4">
    <source>
        <dbReference type="EMBL" id="RBN49291.1"/>
    </source>
</evidence>
<feature type="non-terminal residue" evidence="4">
    <location>
        <position position="566"/>
    </location>
</feature>
<evidence type="ECO:0008006" key="6">
    <source>
        <dbReference type="Google" id="ProtNLM"/>
    </source>
</evidence>
<feature type="chain" id="PRO_5016999709" description="Ig-like domain-containing protein" evidence="1">
    <location>
        <begin position="30"/>
        <end position="566"/>
    </location>
</feature>
<evidence type="ECO:0000259" key="3">
    <source>
        <dbReference type="Pfam" id="PF19081"/>
    </source>
</evidence>
<dbReference type="InterPro" id="IPR044023">
    <property type="entry name" value="Ig_7"/>
</dbReference>
<evidence type="ECO:0000259" key="2">
    <source>
        <dbReference type="Pfam" id="PF19076"/>
    </source>
</evidence>
<comment type="caution">
    <text evidence="4">The sequence shown here is derived from an EMBL/GenBank/DDBJ whole genome shotgun (WGS) entry which is preliminary data.</text>
</comment>
<dbReference type="Pfam" id="PF19081">
    <property type="entry name" value="Ig_7"/>
    <property type="match status" value="1"/>
</dbReference>
<protein>
    <recommendedName>
        <fullName evidence="6">Ig-like domain-containing protein</fullName>
    </recommendedName>
</protein>
<accession>A0A366AXB3</accession>
<dbReference type="Proteomes" id="UP000253676">
    <property type="component" value="Unassembled WGS sequence"/>
</dbReference>
<name>A0A366AXB3_9FLAO</name>
<dbReference type="RefSeq" id="WP_208630817.1">
    <property type="nucleotide sequence ID" value="NZ_QNUX01000015.1"/>
</dbReference>
<feature type="domain" description="CshA" evidence="2">
    <location>
        <begin position="238"/>
        <end position="323"/>
    </location>
</feature>
<sequence>MNKITIKKHKLGSVLLLFLCLLVSLNSYSQTPKFTTPTLISGNDKAAGAKYRYPSVTQVDGTDVDAIVTILSITNATIVDVDNANNGGGSLKDRFQPVISTSKANGNVEFQFAFYKGGTFNTPQELKIDLSSFILEALDLDGNEFFDVARPNNESYTTENNSFITVSSVGIYTRFQGPSNSVDPISISNTRYIAAVNFGTLNSISFRLGNSSTSSQRQSSISFGEVIFTIPKAPIANDDSSLCKSYGTITIDVTSNDIDSNQNIDKSTVDLNPTQSGIQTSLTVSGQGTWSVNSSGIVTFVPLASFKNNPTPINYTIKDLTGLLSNQAKITITFAPNQPTSNGNITECESTPIQTLNANTALTSTTGITWYDAATNGNIVSSPTLKTVGSITYYAEYSNGTCSSLTRTAVKLTITPTIAFTTTPTQPKCFGEKGSVVLSTPTGGTGSITFNTTATTNLAAGNYTYTATDANGCSKSITVTINAAPDVIAFTATPTQPKCFGEKGSVVLSTPTGGTGSITFNTTATSNLAAGNYTYTATDANGCSKSITVTINAAPDAIAFTATPTQ</sequence>
<feature type="signal peptide" evidence="1">
    <location>
        <begin position="1"/>
        <end position="29"/>
    </location>
</feature>
<organism evidence="4 5">
    <name type="scientific">Flavobacterium psychrolimnae</name>
    <dbReference type="NCBI Taxonomy" id="249351"/>
    <lineage>
        <taxon>Bacteria</taxon>
        <taxon>Pseudomonadati</taxon>
        <taxon>Bacteroidota</taxon>
        <taxon>Flavobacteriia</taxon>
        <taxon>Flavobacteriales</taxon>
        <taxon>Flavobacteriaceae</taxon>
        <taxon>Flavobacterium</taxon>
    </lineage>
</organism>
<proteinExistence type="predicted"/>
<dbReference type="AlphaFoldDB" id="A0A366AXB3"/>
<gene>
    <name evidence="4" type="ORF">DR980_14535</name>
</gene>
<dbReference type="Pfam" id="PF19076">
    <property type="entry name" value="CshA_repeat"/>
    <property type="match status" value="1"/>
</dbReference>
<keyword evidence="1" id="KW-0732">Signal</keyword>
<reference evidence="4 5" key="1">
    <citation type="submission" date="2018-07" db="EMBL/GenBank/DDBJ databases">
        <title>Complete genome sequence of Flavobacterium psychrolimnae LMG 22018.</title>
        <authorList>
            <person name="Kim D.-U."/>
        </authorList>
    </citation>
    <scope>NUCLEOTIDE SEQUENCE [LARGE SCALE GENOMIC DNA]</scope>
    <source>
        <strain evidence="4 5">LMG 22018</strain>
    </source>
</reference>
<evidence type="ECO:0000313" key="5">
    <source>
        <dbReference type="Proteomes" id="UP000253676"/>
    </source>
</evidence>
<keyword evidence="5" id="KW-1185">Reference proteome</keyword>
<feature type="domain" description="Ig-like" evidence="3">
    <location>
        <begin position="336"/>
        <end position="416"/>
    </location>
</feature>
<dbReference type="InterPro" id="IPR026395">
    <property type="entry name" value="CshA_fibril"/>
</dbReference>